<name>A0A1G9J2Y7_9FLAO</name>
<gene>
    <name evidence="1" type="ORF">SAMN04488514_101382</name>
</gene>
<proteinExistence type="predicted"/>
<protein>
    <submittedName>
        <fullName evidence="1">L-rhamnose mutarotase</fullName>
    </submittedName>
</protein>
<dbReference type="GO" id="GO:0016857">
    <property type="term" value="F:racemase and epimerase activity, acting on carbohydrates and derivatives"/>
    <property type="evidence" value="ECO:0007669"/>
    <property type="project" value="InterPro"/>
</dbReference>
<dbReference type="InterPro" id="IPR008000">
    <property type="entry name" value="Rham/fucose_mutarotase"/>
</dbReference>
<dbReference type="Gene3D" id="3.30.70.100">
    <property type="match status" value="1"/>
</dbReference>
<dbReference type="AlphaFoldDB" id="A0A1G9J2Y7"/>
<dbReference type="RefSeq" id="WP_089884711.1">
    <property type="nucleotide sequence ID" value="NZ_FNGV01000001.1"/>
</dbReference>
<dbReference type="PANTHER" id="PTHR43239:SF1">
    <property type="entry name" value="UPF0734 PROTEIN DDB_G0273871_DDB_G0273177"/>
    <property type="match status" value="1"/>
</dbReference>
<evidence type="ECO:0000313" key="2">
    <source>
        <dbReference type="Proteomes" id="UP000199440"/>
    </source>
</evidence>
<dbReference type="InterPro" id="IPR011008">
    <property type="entry name" value="Dimeric_a/b-barrel"/>
</dbReference>
<sequence length="117" mass="13994">MQNTKRFCFSCDLKDDQKLIAEYKHYHSKGVTWPEVTQSLKDAGVVDMEIYLTGNRMFMIMEVDETFDLQKKAEMDANNPKVQDWEKLMWDYQQALPWAKDGEKWISLEKVFHLEEH</sequence>
<reference evidence="1 2" key="1">
    <citation type="submission" date="2016-10" db="EMBL/GenBank/DDBJ databases">
        <authorList>
            <person name="de Groot N.N."/>
        </authorList>
    </citation>
    <scope>NUCLEOTIDE SEQUENCE [LARGE SCALE GENOMIC DNA]</scope>
    <source>
        <strain evidence="1 2">DSM 19886</strain>
    </source>
</reference>
<dbReference type="InterPro" id="IPR052996">
    <property type="entry name" value="Carb_Metab_Mutarotase"/>
</dbReference>
<dbReference type="EMBL" id="FNGV01000001">
    <property type="protein sequence ID" value="SDL31867.1"/>
    <property type="molecule type" value="Genomic_DNA"/>
</dbReference>
<dbReference type="Proteomes" id="UP000199440">
    <property type="component" value="Unassembled WGS sequence"/>
</dbReference>
<evidence type="ECO:0000313" key="1">
    <source>
        <dbReference type="EMBL" id="SDL31867.1"/>
    </source>
</evidence>
<keyword evidence="2" id="KW-1185">Reference proteome</keyword>
<organism evidence="1 2">
    <name type="scientific">Kriegella aquimaris</name>
    <dbReference type="NCBI Taxonomy" id="192904"/>
    <lineage>
        <taxon>Bacteria</taxon>
        <taxon>Pseudomonadati</taxon>
        <taxon>Bacteroidota</taxon>
        <taxon>Flavobacteriia</taxon>
        <taxon>Flavobacteriales</taxon>
        <taxon>Flavobacteriaceae</taxon>
        <taxon>Kriegella</taxon>
    </lineage>
</organism>
<dbReference type="PANTHER" id="PTHR43239">
    <property type="entry name" value="UPF0734 PROTEIN DDB_G0273871/DDB_G0273177"/>
    <property type="match status" value="1"/>
</dbReference>
<accession>A0A1G9J2Y7</accession>
<dbReference type="Pfam" id="PF05336">
    <property type="entry name" value="rhaM"/>
    <property type="match status" value="1"/>
</dbReference>
<dbReference type="OrthoDB" id="1430580at2"/>
<dbReference type="STRING" id="192904.SAMN04488514_101382"/>
<dbReference type="SUPFAM" id="SSF54909">
    <property type="entry name" value="Dimeric alpha+beta barrel"/>
    <property type="match status" value="1"/>
</dbReference>